<accession>A0AA86RPP0</accession>
<reference evidence="2" key="1">
    <citation type="submission" date="2023-06" db="EMBL/GenBank/DDBJ databases">
        <authorList>
            <person name="Kurt Z."/>
        </authorList>
    </citation>
    <scope>NUCLEOTIDE SEQUENCE</scope>
</reference>
<proteinExistence type="predicted"/>
<evidence type="ECO:0000313" key="3">
    <source>
        <dbReference type="EMBL" id="CAL6006546.1"/>
    </source>
</evidence>
<dbReference type="EMBL" id="CAXDID020000054">
    <property type="protein sequence ID" value="CAL6006546.1"/>
    <property type="molecule type" value="Genomic_DNA"/>
</dbReference>
<keyword evidence="4" id="KW-1185">Reference proteome</keyword>
<feature type="transmembrane region" description="Helical" evidence="1">
    <location>
        <begin position="68"/>
        <end position="89"/>
    </location>
</feature>
<keyword evidence="1" id="KW-0472">Membrane</keyword>
<feature type="transmembrane region" description="Helical" evidence="1">
    <location>
        <begin position="95"/>
        <end position="115"/>
    </location>
</feature>
<evidence type="ECO:0000256" key="1">
    <source>
        <dbReference type="SAM" id="Phobius"/>
    </source>
</evidence>
<gene>
    <name evidence="3" type="ORF">HINF_LOCUS20208</name>
    <name evidence="2" type="ORF">HINF_LOCUS63414</name>
</gene>
<dbReference type="EMBL" id="CATOUU010001170">
    <property type="protein sequence ID" value="CAI9975769.1"/>
    <property type="molecule type" value="Genomic_DNA"/>
</dbReference>
<reference evidence="3 4" key="2">
    <citation type="submission" date="2024-07" db="EMBL/GenBank/DDBJ databases">
        <authorList>
            <person name="Akdeniz Z."/>
        </authorList>
    </citation>
    <scope>NUCLEOTIDE SEQUENCE [LARGE SCALE GENOMIC DNA]</scope>
</reference>
<name>A0AA86RPP0_9EUKA</name>
<evidence type="ECO:0000313" key="4">
    <source>
        <dbReference type="Proteomes" id="UP001642409"/>
    </source>
</evidence>
<comment type="caution">
    <text evidence="2">The sequence shown here is derived from an EMBL/GenBank/DDBJ whole genome shotgun (WGS) entry which is preliminary data.</text>
</comment>
<evidence type="ECO:0000313" key="2">
    <source>
        <dbReference type="EMBL" id="CAI9975769.1"/>
    </source>
</evidence>
<keyword evidence="1" id="KW-1133">Transmembrane helix</keyword>
<sequence>MPTLAFNELSSPRLELVPRALRVQQRLAACQRHNHITAMQQLHHQCMLTAYIRAKGLIKRVEEDIPDAYSSVLLLSMSYFFQAIIFQLLILRQVINLIVICSVVCFTISVTNYLVHHAFIRMFTLLSIDSYNSRFEELFEIFDTNNDSGDHQSFKHARQWKRTFRMQSEDYIVINFGSSLGPSYQKSENYYILRICNMTHLSLFATYGQLRLRFQIIINNYALTQIIFHIDHGLLETQHFYYN</sequence>
<dbReference type="Proteomes" id="UP001642409">
    <property type="component" value="Unassembled WGS sequence"/>
</dbReference>
<protein>
    <submittedName>
        <fullName evidence="3">Hypothetical_protein</fullName>
    </submittedName>
</protein>
<dbReference type="AlphaFoldDB" id="A0AA86RPP0"/>
<organism evidence="2">
    <name type="scientific">Hexamita inflata</name>
    <dbReference type="NCBI Taxonomy" id="28002"/>
    <lineage>
        <taxon>Eukaryota</taxon>
        <taxon>Metamonada</taxon>
        <taxon>Diplomonadida</taxon>
        <taxon>Hexamitidae</taxon>
        <taxon>Hexamitinae</taxon>
        <taxon>Hexamita</taxon>
    </lineage>
</organism>
<keyword evidence="1" id="KW-0812">Transmembrane</keyword>